<name>A0A0A9AHH4_ARUDO</name>
<proteinExistence type="predicted"/>
<reference evidence="1" key="1">
    <citation type="submission" date="2014-09" db="EMBL/GenBank/DDBJ databases">
        <authorList>
            <person name="Magalhaes I.L.F."/>
            <person name="Oliveira U."/>
            <person name="Santos F.R."/>
            <person name="Vidigal T.H.D.A."/>
            <person name="Brescovit A.D."/>
            <person name="Santos A.J."/>
        </authorList>
    </citation>
    <scope>NUCLEOTIDE SEQUENCE</scope>
    <source>
        <tissue evidence="1">Shoot tissue taken approximately 20 cm above the soil surface</tissue>
    </source>
</reference>
<protein>
    <submittedName>
        <fullName evidence="1">Uncharacterized protein</fullName>
    </submittedName>
</protein>
<accession>A0A0A9AHH4</accession>
<organism evidence="1">
    <name type="scientific">Arundo donax</name>
    <name type="common">Giant reed</name>
    <name type="synonym">Donax arundinaceus</name>
    <dbReference type="NCBI Taxonomy" id="35708"/>
    <lineage>
        <taxon>Eukaryota</taxon>
        <taxon>Viridiplantae</taxon>
        <taxon>Streptophyta</taxon>
        <taxon>Embryophyta</taxon>
        <taxon>Tracheophyta</taxon>
        <taxon>Spermatophyta</taxon>
        <taxon>Magnoliopsida</taxon>
        <taxon>Liliopsida</taxon>
        <taxon>Poales</taxon>
        <taxon>Poaceae</taxon>
        <taxon>PACMAD clade</taxon>
        <taxon>Arundinoideae</taxon>
        <taxon>Arundineae</taxon>
        <taxon>Arundo</taxon>
    </lineage>
</organism>
<dbReference type="EMBL" id="GBRH01248562">
    <property type="protein sequence ID" value="JAD49333.1"/>
    <property type="molecule type" value="Transcribed_RNA"/>
</dbReference>
<evidence type="ECO:0000313" key="1">
    <source>
        <dbReference type="EMBL" id="JAD49333.1"/>
    </source>
</evidence>
<dbReference type="AlphaFoldDB" id="A0A0A9AHH4"/>
<reference evidence="1" key="2">
    <citation type="journal article" date="2015" name="Data Brief">
        <title>Shoot transcriptome of the giant reed, Arundo donax.</title>
        <authorList>
            <person name="Barrero R.A."/>
            <person name="Guerrero F.D."/>
            <person name="Moolhuijzen P."/>
            <person name="Goolsby J.A."/>
            <person name="Tidwell J."/>
            <person name="Bellgard S.E."/>
            <person name="Bellgard M.I."/>
        </authorList>
    </citation>
    <scope>NUCLEOTIDE SEQUENCE</scope>
    <source>
        <tissue evidence="1">Shoot tissue taken approximately 20 cm above the soil surface</tissue>
    </source>
</reference>
<sequence length="19" mass="2226">MNHRFPNPPSHLRCPVPIL</sequence>